<dbReference type="EMBL" id="AHGT01000124">
    <property type="protein sequence ID" value="ESU34874.1"/>
    <property type="molecule type" value="Genomic_DNA"/>
</dbReference>
<organism evidence="1 2">
    <name type="scientific">Giardia intestinalis</name>
    <name type="common">Giardia lamblia</name>
    <dbReference type="NCBI Taxonomy" id="5741"/>
    <lineage>
        <taxon>Eukaryota</taxon>
        <taxon>Metamonada</taxon>
        <taxon>Diplomonadida</taxon>
        <taxon>Hexamitidae</taxon>
        <taxon>Giardiinae</taxon>
        <taxon>Giardia</taxon>
    </lineage>
</organism>
<dbReference type="VEuPathDB" id="GiardiaDB:DHA2_152588"/>
<evidence type="ECO:0000313" key="1">
    <source>
        <dbReference type="EMBL" id="ESU34874.1"/>
    </source>
</evidence>
<feature type="non-terminal residue" evidence="1">
    <location>
        <position position="1"/>
    </location>
</feature>
<dbReference type="Proteomes" id="UP000018320">
    <property type="component" value="Unassembled WGS sequence"/>
</dbReference>
<proteinExistence type="predicted"/>
<name>V6T815_GIAIN</name>
<gene>
    <name evidence="1" type="ORF">DHA2_152588</name>
</gene>
<accession>V6T815</accession>
<evidence type="ECO:0000313" key="2">
    <source>
        <dbReference type="Proteomes" id="UP000018320"/>
    </source>
</evidence>
<dbReference type="AlphaFoldDB" id="V6T815"/>
<reference evidence="1 2" key="2">
    <citation type="journal article" date="2013" name="Genome Biol. Evol.">
        <title>Genome sequencing of Giardia lamblia genotypes A2 and B isolates (DH and GS) and comparative analysis with the genomes of genotypes A1 and E (WB and Pig).</title>
        <authorList>
            <person name="Adam R.D."/>
            <person name="Dahlstrom E.W."/>
            <person name="Martens C.A."/>
            <person name="Bruno D.P."/>
            <person name="Barbian K.D."/>
            <person name="Ricklefs S.M."/>
            <person name="Hernandez M.M."/>
            <person name="Narla N.P."/>
            <person name="Patel R.B."/>
            <person name="Porcella S.F."/>
            <person name="Nash T.E."/>
        </authorList>
    </citation>
    <scope>NUCLEOTIDE SEQUENCE [LARGE SCALE GENOMIC DNA]</scope>
    <source>
        <strain evidence="1 2">DH</strain>
    </source>
</reference>
<comment type="caution">
    <text evidence="1">The sequence shown here is derived from an EMBL/GenBank/DDBJ whole genome shotgun (WGS) entry which is preliminary data.</text>
</comment>
<reference evidence="2" key="1">
    <citation type="submission" date="2012-02" db="EMBL/GenBank/DDBJ databases">
        <title>Genome sequencing of Giardia lamblia Genotypes A2 and B isolates (DH and GS) and comparative analysis with the genomes of Genotypes A1 and E (WB and Pig).</title>
        <authorList>
            <person name="Adam R."/>
            <person name="Dahlstrom E."/>
            <person name="Martens C."/>
            <person name="Bruno D."/>
            <person name="Barbian K."/>
            <person name="Porcella S.F."/>
            <person name="Nash T."/>
        </authorList>
    </citation>
    <scope>NUCLEOTIDE SEQUENCE</scope>
    <source>
        <strain evidence="2">DH</strain>
    </source>
</reference>
<protein>
    <submittedName>
        <fullName evidence="1">Uncharacterized protein</fullName>
    </submittedName>
</protein>
<sequence>VNNALSFGAVAKALRALDDTPMVDIKPEKAKAALSALHPCVLPKATLALTTLHR</sequence>